<evidence type="ECO:0000313" key="3">
    <source>
        <dbReference type="Proteomes" id="UP000002565"/>
    </source>
</evidence>
<protein>
    <submittedName>
        <fullName evidence="2">Uncharacterized protein</fullName>
    </submittedName>
</protein>
<gene>
    <name evidence="2" type="ordered locus">BAbS19_II01240</name>
</gene>
<keyword evidence="1" id="KW-0812">Transmembrane</keyword>
<sequence>MGWTCAIYFLRAAMLQICLYAGLPLAVALILAIGLASVINFVISSVIIFAKSPA</sequence>
<dbReference type="KEGG" id="bmc:BAbS19_II01240"/>
<keyword evidence="1" id="KW-1133">Transmembrane helix</keyword>
<feature type="transmembrane region" description="Helical" evidence="1">
    <location>
        <begin position="25"/>
        <end position="50"/>
    </location>
</feature>
<dbReference type="AlphaFoldDB" id="A0A0F6ATL0"/>
<proteinExistence type="predicted"/>
<dbReference type="HOGENOM" id="CLU_3041082_0_0_5"/>
<dbReference type="EMBL" id="CP000888">
    <property type="protein sequence ID" value="ACD73647.1"/>
    <property type="molecule type" value="Genomic_DNA"/>
</dbReference>
<evidence type="ECO:0000256" key="1">
    <source>
        <dbReference type="SAM" id="Phobius"/>
    </source>
</evidence>
<evidence type="ECO:0000313" key="2">
    <source>
        <dbReference type="EMBL" id="ACD73647.1"/>
    </source>
</evidence>
<name>A0A0F6ATL0_BRUA1</name>
<keyword evidence="1" id="KW-0472">Membrane</keyword>
<organism evidence="2 3">
    <name type="scientific">Brucella abortus (strain S19)</name>
    <dbReference type="NCBI Taxonomy" id="430066"/>
    <lineage>
        <taxon>Bacteria</taxon>
        <taxon>Pseudomonadati</taxon>
        <taxon>Pseudomonadota</taxon>
        <taxon>Alphaproteobacteria</taxon>
        <taxon>Hyphomicrobiales</taxon>
        <taxon>Brucellaceae</taxon>
        <taxon>Brucella/Ochrobactrum group</taxon>
        <taxon>Brucella</taxon>
    </lineage>
</organism>
<dbReference type="Proteomes" id="UP000002565">
    <property type="component" value="Chromosome 2"/>
</dbReference>
<reference evidence="2 3" key="1">
    <citation type="journal article" date="2008" name="PLoS ONE">
        <title>Genome sequence of Brucella abortus vaccine strain S19 compared to virulent strains yields candidate virulence genes.</title>
        <authorList>
            <person name="Crasta O.R."/>
            <person name="Folkerts O."/>
            <person name="Fei Z."/>
            <person name="Mane S.P."/>
            <person name="Evans C."/>
            <person name="Martino-Catt S."/>
            <person name="Bricker B."/>
            <person name="Yu G."/>
            <person name="Du L."/>
            <person name="Sobral B.W."/>
        </authorList>
    </citation>
    <scope>NUCLEOTIDE SEQUENCE [LARGE SCALE GENOMIC DNA]</scope>
    <source>
        <strain evidence="2 3">S19</strain>
    </source>
</reference>
<accession>A0A0F6ATL0</accession>